<evidence type="ECO:0000256" key="14">
    <source>
        <dbReference type="ARBA" id="ARBA00061570"/>
    </source>
</evidence>
<dbReference type="SMART" id="SM00382">
    <property type="entry name" value="AAA"/>
    <property type="match status" value="1"/>
</dbReference>
<name>A0A660SDA5_UNCT6</name>
<keyword evidence="6 15" id="KW-0479">Metal-binding</keyword>
<feature type="binding site" evidence="15">
    <location>
        <position position="511"/>
    </location>
    <ligand>
        <name>Zn(2+)</name>
        <dbReference type="ChEBI" id="CHEBI:29105"/>
        <note>catalytic</note>
    </ligand>
</feature>
<dbReference type="GO" id="GO:0004176">
    <property type="term" value="F:ATP-dependent peptidase activity"/>
    <property type="evidence" value="ECO:0007669"/>
    <property type="project" value="InterPro"/>
</dbReference>
<dbReference type="PANTHER" id="PTHR23076:SF97">
    <property type="entry name" value="ATP-DEPENDENT ZINC METALLOPROTEASE YME1L1"/>
    <property type="match status" value="1"/>
</dbReference>
<comment type="cofactor">
    <cofactor evidence="15">
        <name>Zn(2+)</name>
        <dbReference type="ChEBI" id="CHEBI:29105"/>
    </cofactor>
    <text evidence="15">Binds 1 zinc ion per subunit.</text>
</comment>
<dbReference type="InterPro" id="IPR000642">
    <property type="entry name" value="Peptidase_M41"/>
</dbReference>
<dbReference type="GO" id="GO:0051301">
    <property type="term" value="P:cell division"/>
    <property type="evidence" value="ECO:0007669"/>
    <property type="project" value="UniProtKB-KW"/>
</dbReference>
<dbReference type="Gene3D" id="3.40.50.300">
    <property type="entry name" value="P-loop containing nucleotide triphosphate hydrolases"/>
    <property type="match status" value="1"/>
</dbReference>
<feature type="transmembrane region" description="Helical" evidence="15">
    <location>
        <begin position="125"/>
        <end position="141"/>
    </location>
</feature>
<dbReference type="GO" id="GO:0006508">
    <property type="term" value="P:proteolysis"/>
    <property type="evidence" value="ECO:0007669"/>
    <property type="project" value="UniProtKB-KW"/>
</dbReference>
<proteinExistence type="inferred from homology"/>
<dbReference type="InterPro" id="IPR003593">
    <property type="entry name" value="AAA+_ATPase"/>
</dbReference>
<dbReference type="GO" id="GO:0005524">
    <property type="term" value="F:ATP binding"/>
    <property type="evidence" value="ECO:0007669"/>
    <property type="project" value="UniProtKB-UniRule"/>
</dbReference>
<dbReference type="Gene3D" id="1.10.8.60">
    <property type="match status" value="1"/>
</dbReference>
<feature type="region of interest" description="Disordered" evidence="17">
    <location>
        <begin position="630"/>
        <end position="656"/>
    </location>
</feature>
<feature type="compositionally biased region" description="Basic and acidic residues" evidence="17">
    <location>
        <begin position="633"/>
        <end position="656"/>
    </location>
</feature>
<evidence type="ECO:0000256" key="10">
    <source>
        <dbReference type="ARBA" id="ARBA00022840"/>
    </source>
</evidence>
<evidence type="ECO:0000256" key="2">
    <source>
        <dbReference type="ARBA" id="ARBA00010044"/>
    </source>
</evidence>
<dbReference type="GO" id="GO:0008270">
    <property type="term" value="F:zinc ion binding"/>
    <property type="evidence" value="ECO:0007669"/>
    <property type="project" value="UniProtKB-UniRule"/>
</dbReference>
<sequence length="656" mass="73582">MAYKKKIPKLNSLSLWKTLLIWFFIIIAIMFLTKNLNKSEKAVGISYTDFYNELQNDNVSEVVFIGNSLEGKLKNETKVFQKGKAVVFLKYKTDIPIRDPDLVKILVEKNVKIGVKNPINWWDMIWPYIPFIIIIIVWIFIMRRMQGGAGKAFDFGKSKAKMVYEGKEKVTFKDVAGADDAKQELEEVIEFLKKPKKFQKLGAKIPKGVLLLGAPGTGKTLLARAVAGEAKVPFLTISGSDFVEMFVGVGASRVRDLFNKSKQIAPCIVFIDEIDAVGRHRGAGLGGGNDEREQTLNALLVEMDGFEINSGVIVIAATNRPDVLDPALLRPGRFDRQVVVDLPDLLGREAILRVHTRKTLLAEDVNLMNIARGTPGFSGADIANMVNESALRAAKLNKSKIGMSDFLYAKDKIIMGVERKSMVIKEEDKKLTAYHEGGHTLVSKLTPNMDPIEKVTIIPRGRALGVTMHLPIDDRRNYNLQFLKGEIAIFMGGRVAEEIVYGNVTTGAANDIQKATELARRMVCEWGMSKKLGNIAYNPTSEHIFIGRELAKHKVYSEETAILIDKEVSALINEGYKKAKKILEDNREILDKIMETLMEKETIMGTEIDGIIKKYKKNYKPTKYMVNYKKKNEKTTQEKIDEVLKASDNGKENEKA</sequence>
<dbReference type="SUPFAM" id="SSF140990">
    <property type="entry name" value="FtsH protease domain-like"/>
    <property type="match status" value="1"/>
</dbReference>
<keyword evidence="9 15" id="KW-0862">Zinc</keyword>
<evidence type="ECO:0000256" key="11">
    <source>
        <dbReference type="ARBA" id="ARBA00022989"/>
    </source>
</evidence>
<dbReference type="InterPro" id="IPR005936">
    <property type="entry name" value="FtsH"/>
</dbReference>
<comment type="similarity">
    <text evidence="2 15">In the C-terminal section; belongs to the peptidase M41 family.</text>
</comment>
<reference evidence="19 20" key="1">
    <citation type="submission" date="2018-06" db="EMBL/GenBank/DDBJ databases">
        <title>Extensive metabolic versatility and redundancy in microbially diverse, dynamic hydrothermal sediments.</title>
        <authorList>
            <person name="Dombrowski N."/>
            <person name="Teske A."/>
            <person name="Baker B.J."/>
        </authorList>
    </citation>
    <scope>NUCLEOTIDE SEQUENCE [LARGE SCALE GENOMIC DNA]</scope>
    <source>
        <strain evidence="19">B10_G13</strain>
    </source>
</reference>
<dbReference type="InterPro" id="IPR041569">
    <property type="entry name" value="AAA_lid_3"/>
</dbReference>
<keyword evidence="3 15" id="KW-1003">Cell membrane</keyword>
<keyword evidence="10 15" id="KW-0067">ATP-binding</keyword>
<evidence type="ECO:0000256" key="4">
    <source>
        <dbReference type="ARBA" id="ARBA00022670"/>
    </source>
</evidence>
<evidence type="ECO:0000313" key="19">
    <source>
        <dbReference type="EMBL" id="RKX68532.1"/>
    </source>
</evidence>
<dbReference type="Pfam" id="PF00004">
    <property type="entry name" value="AAA"/>
    <property type="match status" value="1"/>
</dbReference>
<gene>
    <name evidence="15" type="primary">ftsH</name>
    <name evidence="19" type="ORF">DRP43_05485</name>
</gene>
<dbReference type="Gene3D" id="3.30.720.210">
    <property type="match status" value="1"/>
</dbReference>
<dbReference type="HAMAP" id="MF_01458">
    <property type="entry name" value="FtsH"/>
    <property type="match status" value="1"/>
</dbReference>
<dbReference type="Pfam" id="PF06480">
    <property type="entry name" value="FtsH_ext"/>
    <property type="match status" value="1"/>
</dbReference>
<evidence type="ECO:0000256" key="8">
    <source>
        <dbReference type="ARBA" id="ARBA00022801"/>
    </source>
</evidence>
<keyword evidence="11 15" id="KW-1133">Transmembrane helix</keyword>
<dbReference type="GO" id="GO:0005886">
    <property type="term" value="C:plasma membrane"/>
    <property type="evidence" value="ECO:0007669"/>
    <property type="project" value="UniProtKB-SubCell"/>
</dbReference>
<dbReference type="Gene3D" id="1.20.58.760">
    <property type="entry name" value="Peptidase M41"/>
    <property type="match status" value="1"/>
</dbReference>
<evidence type="ECO:0000256" key="13">
    <source>
        <dbReference type="ARBA" id="ARBA00023136"/>
    </source>
</evidence>
<evidence type="ECO:0000256" key="3">
    <source>
        <dbReference type="ARBA" id="ARBA00022475"/>
    </source>
</evidence>
<keyword evidence="13 15" id="KW-0472">Membrane</keyword>
<dbReference type="InterPro" id="IPR037219">
    <property type="entry name" value="Peptidase_M41-like"/>
</dbReference>
<keyword evidence="8 15" id="KW-0378">Hydrolase</keyword>
<dbReference type="InterPro" id="IPR003960">
    <property type="entry name" value="ATPase_AAA_CS"/>
</dbReference>
<evidence type="ECO:0000256" key="16">
    <source>
        <dbReference type="RuleBase" id="RU003651"/>
    </source>
</evidence>
<dbReference type="PROSITE" id="PS00674">
    <property type="entry name" value="AAA"/>
    <property type="match status" value="1"/>
</dbReference>
<dbReference type="CDD" id="cd19501">
    <property type="entry name" value="RecA-like_FtsH"/>
    <property type="match status" value="1"/>
</dbReference>
<evidence type="ECO:0000256" key="6">
    <source>
        <dbReference type="ARBA" id="ARBA00022723"/>
    </source>
</evidence>
<dbReference type="InterPro" id="IPR027417">
    <property type="entry name" value="P-loop_NTPase"/>
</dbReference>
<dbReference type="AlphaFoldDB" id="A0A660SDA5"/>
<comment type="function">
    <text evidence="15">Acts as a processive, ATP-dependent zinc metallopeptidase for both cytoplasmic and membrane proteins. Plays a role in the quality control of integral membrane proteins.</text>
</comment>
<dbReference type="FunFam" id="3.40.50.300:FF:000001">
    <property type="entry name" value="ATP-dependent zinc metalloprotease FtsH"/>
    <property type="match status" value="1"/>
</dbReference>
<comment type="caution">
    <text evidence="19">The sequence shown here is derived from an EMBL/GenBank/DDBJ whole genome shotgun (WGS) entry which is preliminary data.</text>
</comment>
<dbReference type="InterPro" id="IPR011546">
    <property type="entry name" value="Pept_M41_FtsH_extracell"/>
</dbReference>
<feature type="binding site" evidence="15">
    <location>
        <position position="435"/>
    </location>
    <ligand>
        <name>Zn(2+)</name>
        <dbReference type="ChEBI" id="CHEBI:29105"/>
        <note>catalytic</note>
    </ligand>
</feature>
<dbReference type="Proteomes" id="UP000271125">
    <property type="component" value="Unassembled WGS sequence"/>
</dbReference>
<keyword evidence="19" id="KW-0131">Cell cycle</keyword>
<evidence type="ECO:0000256" key="7">
    <source>
        <dbReference type="ARBA" id="ARBA00022741"/>
    </source>
</evidence>
<dbReference type="GO" id="GO:0016887">
    <property type="term" value="F:ATP hydrolysis activity"/>
    <property type="evidence" value="ECO:0007669"/>
    <property type="project" value="UniProtKB-UniRule"/>
</dbReference>
<comment type="subcellular location">
    <subcellularLocation>
        <location evidence="15">Cell membrane</location>
        <topology evidence="15">Multi-pass membrane protein</topology>
        <orientation evidence="15">Cytoplasmic side</orientation>
    </subcellularLocation>
    <subcellularLocation>
        <location evidence="1">Membrane</location>
    </subcellularLocation>
</comment>
<keyword evidence="5 15" id="KW-0812">Transmembrane</keyword>
<comment type="similarity">
    <text evidence="14 15">In the central section; belongs to the AAA ATPase family.</text>
</comment>
<dbReference type="PANTHER" id="PTHR23076">
    <property type="entry name" value="METALLOPROTEASE M41 FTSH"/>
    <property type="match status" value="1"/>
</dbReference>
<dbReference type="GO" id="GO:0004222">
    <property type="term" value="F:metalloendopeptidase activity"/>
    <property type="evidence" value="ECO:0007669"/>
    <property type="project" value="InterPro"/>
</dbReference>
<comment type="similarity">
    <text evidence="16">Belongs to the AAA ATPase family.</text>
</comment>
<comment type="subunit">
    <text evidence="15">Homohexamer.</text>
</comment>
<evidence type="ECO:0000256" key="9">
    <source>
        <dbReference type="ARBA" id="ARBA00022833"/>
    </source>
</evidence>
<dbReference type="FunFam" id="1.10.8.60:FF:000001">
    <property type="entry name" value="ATP-dependent zinc metalloprotease FtsH"/>
    <property type="match status" value="1"/>
</dbReference>
<protein>
    <recommendedName>
        <fullName evidence="15">ATP-dependent zinc metalloprotease FtsH</fullName>
        <ecNumber evidence="15">3.4.24.-</ecNumber>
    </recommendedName>
</protein>
<feature type="binding site" evidence="15">
    <location>
        <begin position="213"/>
        <end position="220"/>
    </location>
    <ligand>
        <name>ATP</name>
        <dbReference type="ChEBI" id="CHEBI:30616"/>
    </ligand>
</feature>
<feature type="domain" description="AAA+ ATPase" evidence="18">
    <location>
        <begin position="205"/>
        <end position="344"/>
    </location>
</feature>
<dbReference type="NCBIfam" id="TIGR01241">
    <property type="entry name" value="FtsH_fam"/>
    <property type="match status" value="1"/>
</dbReference>
<dbReference type="InterPro" id="IPR003959">
    <property type="entry name" value="ATPase_AAA_core"/>
</dbReference>
<dbReference type="EC" id="3.4.24.-" evidence="15"/>
<feature type="transmembrane region" description="Helical" evidence="15">
    <location>
        <begin position="12"/>
        <end position="32"/>
    </location>
</feature>
<keyword evidence="4 15" id="KW-0645">Protease</keyword>
<dbReference type="FunFam" id="1.20.58.760:FF:000001">
    <property type="entry name" value="ATP-dependent zinc metalloprotease FtsH"/>
    <property type="match status" value="1"/>
</dbReference>
<evidence type="ECO:0000259" key="18">
    <source>
        <dbReference type="SMART" id="SM00382"/>
    </source>
</evidence>
<feature type="active site" evidence="15">
    <location>
        <position position="436"/>
    </location>
</feature>
<evidence type="ECO:0000256" key="12">
    <source>
        <dbReference type="ARBA" id="ARBA00023049"/>
    </source>
</evidence>
<feature type="binding site" evidence="15">
    <location>
        <position position="439"/>
    </location>
    <ligand>
        <name>Zn(2+)</name>
        <dbReference type="ChEBI" id="CHEBI:29105"/>
        <note>catalytic</note>
    </ligand>
</feature>
<evidence type="ECO:0000256" key="15">
    <source>
        <dbReference type="HAMAP-Rule" id="MF_01458"/>
    </source>
</evidence>
<dbReference type="Pfam" id="PF01434">
    <property type="entry name" value="Peptidase_M41"/>
    <property type="match status" value="1"/>
</dbReference>
<dbReference type="Pfam" id="PF17862">
    <property type="entry name" value="AAA_lid_3"/>
    <property type="match status" value="1"/>
</dbReference>
<evidence type="ECO:0000313" key="20">
    <source>
        <dbReference type="Proteomes" id="UP000271125"/>
    </source>
</evidence>
<dbReference type="SUPFAM" id="SSF52540">
    <property type="entry name" value="P-loop containing nucleoside triphosphate hydrolases"/>
    <property type="match status" value="1"/>
</dbReference>
<accession>A0A660SDA5</accession>
<organism evidence="19 20">
    <name type="scientific">candidate division TA06 bacterium</name>
    <dbReference type="NCBI Taxonomy" id="2250710"/>
    <lineage>
        <taxon>Bacteria</taxon>
        <taxon>Bacteria division TA06</taxon>
    </lineage>
</organism>
<evidence type="ECO:0000256" key="5">
    <source>
        <dbReference type="ARBA" id="ARBA00022692"/>
    </source>
</evidence>
<evidence type="ECO:0000256" key="17">
    <source>
        <dbReference type="SAM" id="MobiDB-lite"/>
    </source>
</evidence>
<keyword evidence="19" id="KW-0132">Cell division</keyword>
<keyword evidence="12 15" id="KW-0482">Metalloprotease</keyword>
<evidence type="ECO:0000256" key="1">
    <source>
        <dbReference type="ARBA" id="ARBA00004370"/>
    </source>
</evidence>
<dbReference type="GO" id="GO:0030163">
    <property type="term" value="P:protein catabolic process"/>
    <property type="evidence" value="ECO:0007669"/>
    <property type="project" value="UniProtKB-UniRule"/>
</dbReference>
<dbReference type="EMBL" id="QNBD01000263">
    <property type="protein sequence ID" value="RKX68532.1"/>
    <property type="molecule type" value="Genomic_DNA"/>
</dbReference>
<keyword evidence="7 15" id="KW-0547">Nucleotide-binding</keyword>